<dbReference type="EMBL" id="BBTG02000035">
    <property type="protein sequence ID" value="GAO16383.1"/>
    <property type="molecule type" value="Genomic_DNA"/>
</dbReference>
<evidence type="ECO:0000313" key="3">
    <source>
        <dbReference type="EMBL" id="QUC16017.1"/>
    </source>
</evidence>
<accession>A0A063C196</accession>
<sequence>MDNDSAYGDDISDATTSLYSSVTHYEWKHNRRYHAYQAGAYCFPNDEREQDRLDMLHHTVTRLLGDQLFLAPIKPDGLSILDIGTGTGVWAMYMGDTYRGASIIGNDLSPIQPCWVPNNVKFIVDDIELDWVEPDQYDFIHCRYMAASIKDWPRLMFQIYESLRPGGWVEFQEFSSTVFCHDANGIEYMAVRHPNHAFVQLHLALKQACSATGRTFDPTPSLRKWTRETGFDHVRQSVFKVPVGSWSKDQRNKEIGSMMAVNYADGVEAMTAVLLRDVLHWPDEEVELLNARVRLAARARSPKTLLEYVVVTAQKPAQRSRVT</sequence>
<reference evidence="5" key="2">
    <citation type="journal article" date="2016" name="Genome Announc.">
        <title>Genome sequence of Ustilaginoidea virens IPU010, a rice pathogenic fungus causing false smut.</title>
        <authorList>
            <person name="Kumagai T."/>
            <person name="Ishii T."/>
            <person name="Terai G."/>
            <person name="Umemura M."/>
            <person name="Machida M."/>
            <person name="Asai K."/>
        </authorList>
    </citation>
    <scope>NUCLEOTIDE SEQUENCE [LARGE SCALE GENOMIC DNA]</scope>
    <source>
        <strain evidence="5">IPU010</strain>
    </source>
</reference>
<reference evidence="2" key="1">
    <citation type="journal article" date="2016" name="Genome Announc.">
        <title>Genome Sequence of Ustilaginoidea virens IPU010, a Rice Pathogenic Fungus Causing False Smut.</title>
        <authorList>
            <person name="Kumagai T."/>
            <person name="Ishii T."/>
            <person name="Terai G."/>
            <person name="Umemura M."/>
            <person name="Machida M."/>
            <person name="Asai K."/>
        </authorList>
    </citation>
    <scope>NUCLEOTIDE SEQUENCE [LARGE SCALE GENOMIC DNA]</scope>
    <source>
        <strain evidence="2">IPU010</strain>
    </source>
</reference>
<reference evidence="3" key="3">
    <citation type="submission" date="2020-03" db="EMBL/GenBank/DDBJ databases">
        <title>A mixture of massive structural variations and highly conserved coding sequences in Ustilaginoidea virens genome.</title>
        <authorList>
            <person name="Zhang K."/>
            <person name="Zhao Z."/>
            <person name="Zhang Z."/>
            <person name="Li Y."/>
            <person name="Hsiang T."/>
            <person name="Sun W."/>
        </authorList>
    </citation>
    <scope>NUCLEOTIDE SEQUENCE</scope>
    <source>
        <strain evidence="3">UV-8b</strain>
    </source>
</reference>
<protein>
    <submittedName>
        <fullName evidence="2">Uncharacterized protein</fullName>
    </submittedName>
</protein>
<evidence type="ECO:0000313" key="5">
    <source>
        <dbReference type="Proteomes" id="UP000054053"/>
    </source>
</evidence>
<dbReference type="Proteomes" id="UP000054053">
    <property type="component" value="Unassembled WGS sequence"/>
</dbReference>
<dbReference type="Pfam" id="PF13489">
    <property type="entry name" value="Methyltransf_23"/>
    <property type="match status" value="1"/>
</dbReference>
<dbReference type="PANTHER" id="PTHR43591:SF24">
    <property type="entry name" value="2-METHOXY-6-POLYPRENYL-1,4-BENZOQUINOL METHYLASE, MITOCHONDRIAL"/>
    <property type="match status" value="1"/>
</dbReference>
<dbReference type="RefSeq" id="XP_042993690.1">
    <property type="nucleotide sequence ID" value="XM_043137756.1"/>
</dbReference>
<gene>
    <name evidence="3" type="ORF">UV8b_00258</name>
    <name evidence="2" type="ORF">UVI_02049630</name>
</gene>
<dbReference type="EMBL" id="CP072753">
    <property type="protein sequence ID" value="QUC16017.1"/>
    <property type="molecule type" value="Genomic_DNA"/>
</dbReference>
<name>A0A063C196_USTVR</name>
<dbReference type="SUPFAM" id="SSF53335">
    <property type="entry name" value="S-adenosyl-L-methionine-dependent methyltransferases"/>
    <property type="match status" value="1"/>
</dbReference>
<dbReference type="STRING" id="1159556.A0A063C196"/>
<dbReference type="Gene3D" id="3.40.50.150">
    <property type="entry name" value="Vaccinia Virus protein VP39"/>
    <property type="match status" value="1"/>
</dbReference>
<dbReference type="Proteomes" id="UP000027002">
    <property type="component" value="Chromosome 1"/>
</dbReference>
<keyword evidence="4" id="KW-1185">Reference proteome</keyword>
<evidence type="ECO:0000256" key="1">
    <source>
        <dbReference type="ARBA" id="ARBA00038158"/>
    </source>
</evidence>
<comment type="similarity">
    <text evidence="1">Belongs to the methyltransferase superfamily. LaeA methyltransferase family.</text>
</comment>
<proteinExistence type="inferred from homology"/>
<evidence type="ECO:0000313" key="2">
    <source>
        <dbReference type="EMBL" id="GAO16383.1"/>
    </source>
</evidence>
<dbReference type="CDD" id="cd02440">
    <property type="entry name" value="AdoMet_MTases"/>
    <property type="match status" value="1"/>
</dbReference>
<organism evidence="2 5">
    <name type="scientific">Ustilaginoidea virens</name>
    <name type="common">Rice false smut fungus</name>
    <name type="synonym">Villosiclava virens</name>
    <dbReference type="NCBI Taxonomy" id="1159556"/>
    <lineage>
        <taxon>Eukaryota</taxon>
        <taxon>Fungi</taxon>
        <taxon>Dikarya</taxon>
        <taxon>Ascomycota</taxon>
        <taxon>Pezizomycotina</taxon>
        <taxon>Sordariomycetes</taxon>
        <taxon>Hypocreomycetidae</taxon>
        <taxon>Hypocreales</taxon>
        <taxon>Clavicipitaceae</taxon>
        <taxon>Ustilaginoidea</taxon>
    </lineage>
</organism>
<evidence type="ECO:0000313" key="4">
    <source>
        <dbReference type="Proteomes" id="UP000027002"/>
    </source>
</evidence>
<dbReference type="KEGG" id="uvi:66061036"/>
<dbReference type="InterPro" id="IPR029063">
    <property type="entry name" value="SAM-dependent_MTases_sf"/>
</dbReference>
<dbReference type="GO" id="GO:0008168">
    <property type="term" value="F:methyltransferase activity"/>
    <property type="evidence" value="ECO:0007669"/>
    <property type="project" value="TreeGrafter"/>
</dbReference>
<dbReference type="AlphaFoldDB" id="A0A063C196"/>
<dbReference type="PANTHER" id="PTHR43591">
    <property type="entry name" value="METHYLTRANSFERASE"/>
    <property type="match status" value="1"/>
</dbReference>
<dbReference type="HOGENOM" id="CLU_010595_1_0_1"/>
<dbReference type="OrthoDB" id="2013972at2759"/>
<dbReference type="GeneID" id="66061036"/>